<dbReference type="GO" id="GO:0042383">
    <property type="term" value="C:sarcolemma"/>
    <property type="evidence" value="ECO:0007669"/>
    <property type="project" value="TreeGrafter"/>
</dbReference>
<sequence>MASFSSSAQTASSYRRHFGQGSYASPSLNRSLLGHGGGAGGGHVSSRVYEVTRSSSTPAYRVSSSYFGKPLGTTSTRASEMGELRRQVEILTNQRSRMEVERDNLLDDVDKLKLRLQEEILQKEDAENNLAAFRA</sequence>
<dbReference type="AlphaFoldDB" id="A0A5J5CG99"/>
<dbReference type="GO" id="GO:0005200">
    <property type="term" value="F:structural constituent of cytoskeleton"/>
    <property type="evidence" value="ECO:0007669"/>
    <property type="project" value="TreeGrafter"/>
</dbReference>
<protein>
    <recommendedName>
        <fullName evidence="5">IF rod domain-containing protein</fullName>
    </recommendedName>
</protein>
<feature type="compositionally biased region" description="Gly residues" evidence="4">
    <location>
        <begin position="34"/>
        <end position="43"/>
    </location>
</feature>
<gene>
    <name evidence="6" type="ORF">FQN60_006532</name>
</gene>
<dbReference type="Gene3D" id="1.20.5.1160">
    <property type="entry name" value="Vasodilator-stimulated phosphoprotein"/>
    <property type="match status" value="1"/>
</dbReference>
<dbReference type="InterPro" id="IPR050405">
    <property type="entry name" value="Intermediate_filament"/>
</dbReference>
<proteinExistence type="predicted"/>
<feature type="coiled-coil region" evidence="3">
    <location>
        <begin position="81"/>
        <end position="129"/>
    </location>
</feature>
<dbReference type="PANTHER" id="PTHR45652:SF19">
    <property type="entry name" value="DESMIN"/>
    <property type="match status" value="1"/>
</dbReference>
<evidence type="ECO:0000313" key="6">
    <source>
        <dbReference type="EMBL" id="KAA8579439.1"/>
    </source>
</evidence>
<evidence type="ECO:0000256" key="2">
    <source>
        <dbReference type="ARBA" id="ARBA00023054"/>
    </source>
</evidence>
<evidence type="ECO:0000259" key="5">
    <source>
        <dbReference type="PROSITE" id="PS51842"/>
    </source>
</evidence>
<dbReference type="GO" id="GO:0060538">
    <property type="term" value="P:skeletal muscle organ development"/>
    <property type="evidence" value="ECO:0007669"/>
    <property type="project" value="TreeGrafter"/>
</dbReference>
<dbReference type="GO" id="GO:0030018">
    <property type="term" value="C:Z disc"/>
    <property type="evidence" value="ECO:0007669"/>
    <property type="project" value="TreeGrafter"/>
</dbReference>
<dbReference type="GO" id="GO:0005911">
    <property type="term" value="C:cell-cell junction"/>
    <property type="evidence" value="ECO:0007669"/>
    <property type="project" value="TreeGrafter"/>
</dbReference>
<dbReference type="Proteomes" id="UP000327493">
    <property type="component" value="Chromosome 24"/>
</dbReference>
<dbReference type="InterPro" id="IPR039008">
    <property type="entry name" value="IF_rod_dom"/>
</dbReference>
<evidence type="ECO:0000256" key="4">
    <source>
        <dbReference type="SAM" id="MobiDB-lite"/>
    </source>
</evidence>
<keyword evidence="1" id="KW-0403">Intermediate filament</keyword>
<organism evidence="6 7">
    <name type="scientific">Etheostoma spectabile</name>
    <name type="common">orangethroat darter</name>
    <dbReference type="NCBI Taxonomy" id="54343"/>
    <lineage>
        <taxon>Eukaryota</taxon>
        <taxon>Metazoa</taxon>
        <taxon>Chordata</taxon>
        <taxon>Craniata</taxon>
        <taxon>Vertebrata</taxon>
        <taxon>Euteleostomi</taxon>
        <taxon>Actinopterygii</taxon>
        <taxon>Neopterygii</taxon>
        <taxon>Teleostei</taxon>
        <taxon>Neoteleostei</taxon>
        <taxon>Acanthomorphata</taxon>
        <taxon>Eupercaria</taxon>
        <taxon>Perciformes</taxon>
        <taxon>Percoidei</taxon>
        <taxon>Percidae</taxon>
        <taxon>Etheostomatinae</taxon>
        <taxon>Etheostoma</taxon>
    </lineage>
</organism>
<evidence type="ECO:0000256" key="1">
    <source>
        <dbReference type="ARBA" id="ARBA00022754"/>
    </source>
</evidence>
<reference evidence="6 7" key="1">
    <citation type="submission" date="2019-08" db="EMBL/GenBank/DDBJ databases">
        <title>A chromosome-level genome assembly, high-density linkage maps, and genome scans reveal the genomic architecture of hybrid incompatibilities underlying speciation via character displacement in darters (Percidae: Etheostominae).</title>
        <authorList>
            <person name="Moran R.L."/>
            <person name="Catchen J.M."/>
            <person name="Fuller R.C."/>
        </authorList>
    </citation>
    <scope>NUCLEOTIDE SEQUENCE [LARGE SCALE GENOMIC DNA]</scope>
    <source>
        <strain evidence="6">EspeVRDwgs_2016</strain>
        <tissue evidence="6">Muscle</tissue>
    </source>
</reference>
<dbReference type="PANTHER" id="PTHR45652">
    <property type="entry name" value="GLIAL FIBRILLARY ACIDIC PROTEIN"/>
    <property type="match status" value="1"/>
</dbReference>
<feature type="non-terminal residue" evidence="6">
    <location>
        <position position="135"/>
    </location>
</feature>
<evidence type="ECO:0000313" key="7">
    <source>
        <dbReference type="Proteomes" id="UP000327493"/>
    </source>
</evidence>
<comment type="caution">
    <text evidence="6">The sequence shown here is derived from an EMBL/GenBank/DDBJ whole genome shotgun (WGS) entry which is preliminary data.</text>
</comment>
<keyword evidence="7" id="KW-1185">Reference proteome</keyword>
<evidence type="ECO:0000256" key="3">
    <source>
        <dbReference type="SAM" id="Coils"/>
    </source>
</evidence>
<dbReference type="GO" id="GO:0045109">
    <property type="term" value="P:intermediate filament organization"/>
    <property type="evidence" value="ECO:0007669"/>
    <property type="project" value="TreeGrafter"/>
</dbReference>
<dbReference type="GO" id="GO:0005882">
    <property type="term" value="C:intermediate filament"/>
    <property type="evidence" value="ECO:0007669"/>
    <property type="project" value="UniProtKB-KW"/>
</dbReference>
<keyword evidence="2 3" id="KW-0175">Coiled coil</keyword>
<feature type="domain" description="IF rod" evidence="5">
    <location>
        <begin position="1"/>
        <end position="135"/>
    </location>
</feature>
<dbReference type="PROSITE" id="PS51842">
    <property type="entry name" value="IF_ROD_2"/>
    <property type="match status" value="1"/>
</dbReference>
<dbReference type="EMBL" id="VOFY01000024">
    <property type="protein sequence ID" value="KAA8579439.1"/>
    <property type="molecule type" value="Genomic_DNA"/>
</dbReference>
<feature type="region of interest" description="Disordered" evidence="4">
    <location>
        <begin position="1"/>
        <end position="20"/>
    </location>
</feature>
<feature type="compositionally biased region" description="Low complexity" evidence="4">
    <location>
        <begin position="1"/>
        <end position="13"/>
    </location>
</feature>
<accession>A0A5J5CG99</accession>
<name>A0A5J5CG99_9PERO</name>
<feature type="region of interest" description="Disordered" evidence="4">
    <location>
        <begin position="25"/>
        <end position="45"/>
    </location>
</feature>